<gene>
    <name evidence="2" type="ORF">ECPE_LOCUS1468</name>
</gene>
<organism evidence="4">
    <name type="scientific">Echinostoma caproni</name>
    <dbReference type="NCBI Taxonomy" id="27848"/>
    <lineage>
        <taxon>Eukaryota</taxon>
        <taxon>Metazoa</taxon>
        <taxon>Spiralia</taxon>
        <taxon>Lophotrochozoa</taxon>
        <taxon>Platyhelminthes</taxon>
        <taxon>Trematoda</taxon>
        <taxon>Digenea</taxon>
        <taxon>Plagiorchiida</taxon>
        <taxon>Echinostomata</taxon>
        <taxon>Echinostomatoidea</taxon>
        <taxon>Echinostomatidae</taxon>
        <taxon>Echinostoma</taxon>
    </lineage>
</organism>
<keyword evidence="1" id="KW-0472">Membrane</keyword>
<keyword evidence="3" id="KW-1185">Reference proteome</keyword>
<reference evidence="4" key="1">
    <citation type="submission" date="2016-06" db="UniProtKB">
        <authorList>
            <consortium name="WormBaseParasite"/>
        </authorList>
    </citation>
    <scope>IDENTIFICATION</scope>
</reference>
<proteinExistence type="predicted"/>
<protein>
    <submittedName>
        <fullName evidence="4">LITAF domain-containing protein</fullName>
    </submittedName>
</protein>
<feature type="transmembrane region" description="Helical" evidence="1">
    <location>
        <begin position="6"/>
        <end position="33"/>
    </location>
</feature>
<reference evidence="2 3" key="2">
    <citation type="submission" date="2018-11" db="EMBL/GenBank/DDBJ databases">
        <authorList>
            <consortium name="Pathogen Informatics"/>
        </authorList>
    </citation>
    <scope>NUCLEOTIDE SEQUENCE [LARGE SCALE GENOMIC DNA]</scope>
    <source>
        <strain evidence="2 3">Egypt</strain>
    </source>
</reference>
<evidence type="ECO:0000313" key="3">
    <source>
        <dbReference type="Proteomes" id="UP000272942"/>
    </source>
</evidence>
<dbReference type="EMBL" id="UZAN01009593">
    <property type="protein sequence ID" value="VDP39561.1"/>
    <property type="molecule type" value="Genomic_DNA"/>
</dbReference>
<dbReference type="AlphaFoldDB" id="A0A183A3D3"/>
<dbReference type="WBParaSite" id="ECPE_0000146801-mRNA-1">
    <property type="protein sequence ID" value="ECPE_0000146801-mRNA-1"/>
    <property type="gene ID" value="ECPE_0000146801"/>
</dbReference>
<evidence type="ECO:0000256" key="1">
    <source>
        <dbReference type="SAM" id="Phobius"/>
    </source>
</evidence>
<name>A0A183A3D3_9TREM</name>
<evidence type="ECO:0000313" key="2">
    <source>
        <dbReference type="EMBL" id="VDP39561.1"/>
    </source>
</evidence>
<keyword evidence="1" id="KW-1133">Transmembrane helix</keyword>
<sequence length="154" mass="16537">MSLQAISVLAGLSILLLIAAPFVIVSVPCILCAKCHRVYLQRRLRKRHGDGLVKPHATEPLSSCQSEELSRRGLAATAAVEADPAHPSTMETTKTTVVAEKVDIHWSDGVPHITIDSHTTHNPDISSTVAPSQSVLPTLDPVHQETTICVLNPT</sequence>
<dbReference type="Proteomes" id="UP000272942">
    <property type="component" value="Unassembled WGS sequence"/>
</dbReference>
<keyword evidence="1" id="KW-0812">Transmembrane</keyword>
<evidence type="ECO:0000313" key="4">
    <source>
        <dbReference type="WBParaSite" id="ECPE_0000146801-mRNA-1"/>
    </source>
</evidence>
<accession>A0A183A3D3</accession>
<dbReference type="OrthoDB" id="10627010at2759"/>